<dbReference type="InterPro" id="IPR050538">
    <property type="entry name" value="MAP_kinase_kinase_kinase"/>
</dbReference>
<keyword evidence="3" id="KW-0418">Kinase</keyword>
<evidence type="ECO:0000313" key="8">
    <source>
        <dbReference type="Proteomes" id="UP000327493"/>
    </source>
</evidence>
<comment type="caution">
    <text evidence="7">The sequence shown here is derived from an EMBL/GenBank/DDBJ whole genome shotgun (WGS) entry which is preliminary data.</text>
</comment>
<gene>
    <name evidence="7" type="ORF">FQN60_013446</name>
</gene>
<evidence type="ECO:0000313" key="7">
    <source>
        <dbReference type="EMBL" id="KAA8580488.1"/>
    </source>
</evidence>
<keyword evidence="2" id="KW-0547">Nucleotide-binding</keyword>
<dbReference type="Gene3D" id="1.10.510.10">
    <property type="entry name" value="Transferase(Phosphotransferase) domain 1"/>
    <property type="match status" value="1"/>
</dbReference>
<dbReference type="GO" id="GO:0035556">
    <property type="term" value="P:intracellular signal transduction"/>
    <property type="evidence" value="ECO:0007669"/>
    <property type="project" value="UniProtKB-ARBA"/>
</dbReference>
<reference evidence="7 8" key="1">
    <citation type="submission" date="2019-08" db="EMBL/GenBank/DDBJ databases">
        <title>A chromosome-level genome assembly, high-density linkage maps, and genome scans reveal the genomic architecture of hybrid incompatibilities underlying speciation via character displacement in darters (Percidae: Etheostominae).</title>
        <authorList>
            <person name="Moran R.L."/>
            <person name="Catchen J.M."/>
            <person name="Fuller R.C."/>
        </authorList>
    </citation>
    <scope>NUCLEOTIDE SEQUENCE [LARGE SCALE GENOMIC DNA]</scope>
    <source>
        <strain evidence="7">EspeVRDwgs_2016</strain>
        <tissue evidence="7">Muscle</tissue>
    </source>
</reference>
<feature type="region of interest" description="Disordered" evidence="5">
    <location>
        <begin position="1"/>
        <end position="27"/>
    </location>
</feature>
<evidence type="ECO:0000256" key="4">
    <source>
        <dbReference type="ARBA" id="ARBA00022840"/>
    </source>
</evidence>
<dbReference type="SUPFAM" id="SSF56112">
    <property type="entry name" value="Protein kinase-like (PK-like)"/>
    <property type="match status" value="1"/>
</dbReference>
<dbReference type="PANTHER" id="PTHR48016:SF31">
    <property type="entry name" value="MITOGEN-ACTIVATED PROTEIN KINASE KINASE KINASE 8"/>
    <property type="match status" value="1"/>
</dbReference>
<feature type="region of interest" description="Disordered" evidence="5">
    <location>
        <begin position="59"/>
        <end position="91"/>
    </location>
</feature>
<keyword evidence="4" id="KW-0067">ATP-binding</keyword>
<dbReference type="InterPro" id="IPR008271">
    <property type="entry name" value="Ser/Thr_kinase_AS"/>
</dbReference>
<dbReference type="AlphaFoldDB" id="A0A5J5CFR7"/>
<dbReference type="GO" id="GO:0005524">
    <property type="term" value="F:ATP binding"/>
    <property type="evidence" value="ECO:0007669"/>
    <property type="project" value="UniProtKB-KW"/>
</dbReference>
<dbReference type="InterPro" id="IPR000719">
    <property type="entry name" value="Prot_kinase_dom"/>
</dbReference>
<organism evidence="7 8">
    <name type="scientific">Etheostoma spectabile</name>
    <name type="common">orangethroat darter</name>
    <dbReference type="NCBI Taxonomy" id="54343"/>
    <lineage>
        <taxon>Eukaryota</taxon>
        <taxon>Metazoa</taxon>
        <taxon>Chordata</taxon>
        <taxon>Craniata</taxon>
        <taxon>Vertebrata</taxon>
        <taxon>Euteleostomi</taxon>
        <taxon>Actinopterygii</taxon>
        <taxon>Neopterygii</taxon>
        <taxon>Teleostei</taxon>
        <taxon>Neoteleostei</taxon>
        <taxon>Acanthomorphata</taxon>
        <taxon>Eupercaria</taxon>
        <taxon>Perciformes</taxon>
        <taxon>Percoidei</taxon>
        <taxon>Percidae</taxon>
        <taxon>Etheostomatinae</taxon>
        <taxon>Etheostoma</taxon>
    </lineage>
</organism>
<name>A0A5J5CFR7_9PERO</name>
<proteinExistence type="predicted"/>
<feature type="compositionally biased region" description="Acidic residues" evidence="5">
    <location>
        <begin position="59"/>
        <end position="84"/>
    </location>
</feature>
<dbReference type="InterPro" id="IPR011009">
    <property type="entry name" value="Kinase-like_dom_sf"/>
</dbReference>
<evidence type="ECO:0000256" key="3">
    <source>
        <dbReference type="ARBA" id="ARBA00022777"/>
    </source>
</evidence>
<dbReference type="GO" id="GO:0004672">
    <property type="term" value="F:protein kinase activity"/>
    <property type="evidence" value="ECO:0007669"/>
    <property type="project" value="InterPro"/>
</dbReference>
<dbReference type="PANTHER" id="PTHR48016">
    <property type="entry name" value="MAP KINASE KINASE KINASE SSK2-RELATED-RELATED"/>
    <property type="match status" value="1"/>
</dbReference>
<sequence>MSLSREQTRKRSRLFSSGEQHKSSSKMDYKYGNGVELLLAHMNIEDIINAAETLYQLEEEEEGGLSFEEEGLSQEEMDENEEAGDSVGSGSLQKDYADGVGGVRYGAVADLLSFVNQLSNRQPAALQHLSEETGVLLNKINMDVLLFPWKLTYKDHGSSLVPKGSFGKVHLAQDTATRKRMACKLIPMEHFKAADVEFQARFRHENIAELYGAVLWDQSVHLFMEAGEGGSVLEKLDSCGPMREFEIIWVTQQVLRGLEYLHSHNVIHHDIKPSNIVLMSDKAVLVDFGLTGP</sequence>
<evidence type="ECO:0000259" key="6">
    <source>
        <dbReference type="PROSITE" id="PS50011"/>
    </source>
</evidence>
<accession>A0A5J5CFR7</accession>
<evidence type="ECO:0000256" key="1">
    <source>
        <dbReference type="ARBA" id="ARBA00022679"/>
    </source>
</evidence>
<keyword evidence="1" id="KW-0808">Transferase</keyword>
<protein>
    <recommendedName>
        <fullName evidence="6">Protein kinase domain-containing protein</fullName>
    </recommendedName>
</protein>
<dbReference type="PROSITE" id="PS00108">
    <property type="entry name" value="PROTEIN_KINASE_ST"/>
    <property type="match status" value="1"/>
</dbReference>
<dbReference type="EMBL" id="VOFY01000022">
    <property type="protein sequence ID" value="KAA8580488.1"/>
    <property type="molecule type" value="Genomic_DNA"/>
</dbReference>
<dbReference type="Pfam" id="PF00069">
    <property type="entry name" value="Pkinase"/>
    <property type="match status" value="1"/>
</dbReference>
<evidence type="ECO:0000256" key="5">
    <source>
        <dbReference type="SAM" id="MobiDB-lite"/>
    </source>
</evidence>
<keyword evidence="8" id="KW-1185">Reference proteome</keyword>
<dbReference type="Proteomes" id="UP000327493">
    <property type="component" value="Chromosome 22"/>
</dbReference>
<feature type="domain" description="Protein kinase" evidence="6">
    <location>
        <begin position="155"/>
        <end position="293"/>
    </location>
</feature>
<dbReference type="PROSITE" id="PS50011">
    <property type="entry name" value="PROTEIN_KINASE_DOM"/>
    <property type="match status" value="1"/>
</dbReference>
<evidence type="ECO:0000256" key="2">
    <source>
        <dbReference type="ARBA" id="ARBA00022741"/>
    </source>
</evidence>
<dbReference type="Gene3D" id="3.30.200.20">
    <property type="entry name" value="Phosphorylase Kinase, domain 1"/>
    <property type="match status" value="1"/>
</dbReference>
<dbReference type="SMART" id="SM00220">
    <property type="entry name" value="S_TKc"/>
    <property type="match status" value="1"/>
</dbReference>